<feature type="transmembrane region" description="Helical" evidence="1">
    <location>
        <begin position="226"/>
        <end position="244"/>
    </location>
</feature>
<dbReference type="OrthoDB" id="3862418at2"/>
<keyword evidence="1" id="KW-0472">Membrane</keyword>
<protein>
    <recommendedName>
        <fullName evidence="4">Dolichyl-phosphate-mannose-protein mannosyltransferase</fullName>
    </recommendedName>
</protein>
<keyword evidence="3" id="KW-1185">Reference proteome</keyword>
<evidence type="ECO:0000313" key="2">
    <source>
        <dbReference type="EMBL" id="PKQ70197.1"/>
    </source>
</evidence>
<evidence type="ECO:0000256" key="1">
    <source>
        <dbReference type="SAM" id="Phobius"/>
    </source>
</evidence>
<feature type="transmembrane region" description="Helical" evidence="1">
    <location>
        <begin position="129"/>
        <end position="149"/>
    </location>
</feature>
<organism evidence="2 3">
    <name type="scientific">Raineya orbicola</name>
    <dbReference type="NCBI Taxonomy" id="2016530"/>
    <lineage>
        <taxon>Bacteria</taxon>
        <taxon>Pseudomonadati</taxon>
        <taxon>Bacteroidota</taxon>
        <taxon>Cytophagia</taxon>
        <taxon>Cytophagales</taxon>
        <taxon>Raineyaceae</taxon>
        <taxon>Raineya</taxon>
    </lineage>
</organism>
<feature type="transmembrane region" description="Helical" evidence="1">
    <location>
        <begin position="187"/>
        <end position="205"/>
    </location>
</feature>
<feature type="transmembrane region" description="Helical" evidence="1">
    <location>
        <begin position="35"/>
        <end position="57"/>
    </location>
</feature>
<feature type="transmembrane region" description="Helical" evidence="1">
    <location>
        <begin position="6"/>
        <end position="23"/>
    </location>
</feature>
<comment type="caution">
    <text evidence="2">The sequence shown here is derived from an EMBL/GenBank/DDBJ whole genome shotgun (WGS) entry which is preliminary data.</text>
</comment>
<feature type="transmembrane region" description="Helical" evidence="1">
    <location>
        <begin position="408"/>
        <end position="427"/>
    </location>
</feature>
<sequence length="437" mass="50117">MTLQDVLIAPIFLIILYGIAYTRKAKLTNPLTQKYYFRALHLRFFGCIAFACVYQFYYGGGDTYNFFHDSTIIWNSFWDRFDIGLQILLDKPGTLNPSTQSYTRYLYFYPDHQSMVVVKLSAVLGFLTYHTYLANAFIFAFIGFTGIWAMYRAMVDMYPSLYNKIAFACFMMPSAFFWGSGLMKDTLIVSALGWAFYAFYFAFIKKQKILKNSLILIASIWLMQEVKIYVAMCFLPAAATWLLLEYRNKIRIALIRILILPIVLLASVPVGYIAVSKLTEGTRFSFEEIGQTTKTNTEWNAISGSASYSLGEYDGTIGSVISKFPAAITVSLFQPFLWQVRNPLMLLASLQATFILFLTLQTFFKTGLFKFFKILFSKPFLVFCLIFTLILAFGTGVGSGNYGSLDRYRIPFIPFYIMLLLALQYFAKNQKQRVQFA</sequence>
<feature type="transmembrane region" description="Helical" evidence="1">
    <location>
        <begin position="250"/>
        <end position="275"/>
    </location>
</feature>
<evidence type="ECO:0000313" key="3">
    <source>
        <dbReference type="Proteomes" id="UP000233387"/>
    </source>
</evidence>
<proteinExistence type="predicted"/>
<dbReference type="AlphaFoldDB" id="A0A2N3IIR2"/>
<feature type="transmembrane region" description="Helical" evidence="1">
    <location>
        <begin position="161"/>
        <end position="181"/>
    </location>
</feature>
<name>A0A2N3IIR2_9BACT</name>
<feature type="transmembrane region" description="Helical" evidence="1">
    <location>
        <begin position="376"/>
        <end position="396"/>
    </location>
</feature>
<dbReference type="RefSeq" id="WP_101357983.1">
    <property type="nucleotide sequence ID" value="NZ_NKXO01000009.1"/>
</dbReference>
<evidence type="ECO:0008006" key="4">
    <source>
        <dbReference type="Google" id="ProtNLM"/>
    </source>
</evidence>
<reference evidence="2 3" key="1">
    <citation type="submission" date="2017-06" db="EMBL/GenBank/DDBJ databases">
        <title>Raineya orbicola gen. nov., sp. nov. a slightly thermophilic bacterium of the phylum Bacteroidetes and the description of Raineyaceae fam. nov.</title>
        <authorList>
            <person name="Albuquerque L."/>
            <person name="Polonia A.R.M."/>
            <person name="Barroso C."/>
            <person name="Froufe H.J.C."/>
            <person name="Lage O."/>
            <person name="Lobo-Da-Cunha A."/>
            <person name="Egas C."/>
            <person name="Da Costa M.S."/>
        </authorList>
    </citation>
    <scope>NUCLEOTIDE SEQUENCE [LARGE SCALE GENOMIC DNA]</scope>
    <source>
        <strain evidence="2 3">SPSPC-11</strain>
    </source>
</reference>
<accession>A0A2N3IIR2</accession>
<keyword evidence="1" id="KW-0812">Transmembrane</keyword>
<gene>
    <name evidence="2" type="ORF">Rain11_0718</name>
</gene>
<dbReference type="Proteomes" id="UP000233387">
    <property type="component" value="Unassembled WGS sequence"/>
</dbReference>
<keyword evidence="1" id="KW-1133">Transmembrane helix</keyword>
<feature type="transmembrane region" description="Helical" evidence="1">
    <location>
        <begin position="344"/>
        <end position="364"/>
    </location>
</feature>
<dbReference type="EMBL" id="NKXO01000009">
    <property type="protein sequence ID" value="PKQ70197.1"/>
    <property type="molecule type" value="Genomic_DNA"/>
</dbReference>